<comment type="caution">
    <text evidence="1">The sequence shown here is derived from an EMBL/GenBank/DDBJ whole genome shotgun (WGS) entry which is preliminary data.</text>
</comment>
<keyword evidence="2" id="KW-1185">Reference proteome</keyword>
<evidence type="ECO:0000313" key="1">
    <source>
        <dbReference type="EMBL" id="KAE8674313.1"/>
    </source>
</evidence>
<dbReference type="EMBL" id="VEPZ02001419">
    <property type="protein sequence ID" value="KAE8674313.1"/>
    <property type="molecule type" value="Genomic_DNA"/>
</dbReference>
<accession>A0A6A2XF17</accession>
<gene>
    <name evidence="1" type="ORF">F3Y22_tig00111758pilonHSYRG00028</name>
</gene>
<reference evidence="1" key="1">
    <citation type="submission" date="2019-09" db="EMBL/GenBank/DDBJ databases">
        <title>Draft genome information of white flower Hibiscus syriacus.</title>
        <authorList>
            <person name="Kim Y.-M."/>
        </authorList>
    </citation>
    <scope>NUCLEOTIDE SEQUENCE [LARGE SCALE GENOMIC DNA]</scope>
    <source>
        <strain evidence="1">YM2019G1</strain>
    </source>
</reference>
<dbReference type="AlphaFoldDB" id="A0A6A2XF17"/>
<organism evidence="1 2">
    <name type="scientific">Hibiscus syriacus</name>
    <name type="common">Rose of Sharon</name>
    <dbReference type="NCBI Taxonomy" id="106335"/>
    <lineage>
        <taxon>Eukaryota</taxon>
        <taxon>Viridiplantae</taxon>
        <taxon>Streptophyta</taxon>
        <taxon>Embryophyta</taxon>
        <taxon>Tracheophyta</taxon>
        <taxon>Spermatophyta</taxon>
        <taxon>Magnoliopsida</taxon>
        <taxon>eudicotyledons</taxon>
        <taxon>Gunneridae</taxon>
        <taxon>Pentapetalae</taxon>
        <taxon>rosids</taxon>
        <taxon>malvids</taxon>
        <taxon>Malvales</taxon>
        <taxon>Malvaceae</taxon>
        <taxon>Malvoideae</taxon>
        <taxon>Hibiscus</taxon>
    </lineage>
</organism>
<proteinExistence type="predicted"/>
<evidence type="ECO:0000313" key="2">
    <source>
        <dbReference type="Proteomes" id="UP000436088"/>
    </source>
</evidence>
<dbReference type="Proteomes" id="UP000436088">
    <property type="component" value="Unassembled WGS sequence"/>
</dbReference>
<protein>
    <submittedName>
        <fullName evidence="1">Uncharacterized protein</fullName>
    </submittedName>
</protein>
<sequence length="68" mass="7598">MDGSFAVKLSFELDILHCEVKIQSRVVLLHQIEFELDILRCEVEIQSCVSCVVSSPISFAAKFKLALA</sequence>
<name>A0A6A2XF17_HIBSY</name>